<dbReference type="PANTHER" id="PTHR11895">
    <property type="entry name" value="TRANSAMIDASE"/>
    <property type="match status" value="1"/>
</dbReference>
<dbReference type="InterPro" id="IPR023631">
    <property type="entry name" value="Amidase_dom"/>
</dbReference>
<organism evidence="2 3">
    <name type="scientific">Sulfuritortus calidifontis</name>
    <dbReference type="NCBI Taxonomy" id="1914471"/>
    <lineage>
        <taxon>Bacteria</taxon>
        <taxon>Pseudomonadati</taxon>
        <taxon>Pseudomonadota</taxon>
        <taxon>Betaproteobacteria</taxon>
        <taxon>Nitrosomonadales</taxon>
        <taxon>Thiobacillaceae</taxon>
        <taxon>Sulfuritortus</taxon>
    </lineage>
</organism>
<gene>
    <name evidence="2" type="ORF">EDC61_10835</name>
</gene>
<proteinExistence type="predicted"/>
<keyword evidence="2" id="KW-0808">Transferase</keyword>
<protein>
    <submittedName>
        <fullName evidence="2">Asp-tRNA(Asn)/Glu-tRNA(Gln) amidotransferase A subunit family amidase</fullName>
    </submittedName>
</protein>
<dbReference type="InterPro" id="IPR000120">
    <property type="entry name" value="Amidase"/>
</dbReference>
<name>A0A4R3JWT3_9PROT</name>
<dbReference type="Proteomes" id="UP000295135">
    <property type="component" value="Unassembled WGS sequence"/>
</dbReference>
<dbReference type="PANTHER" id="PTHR11895:SF151">
    <property type="entry name" value="GLUTAMYL-TRNA(GLN) AMIDOTRANSFERASE SUBUNIT A"/>
    <property type="match status" value="1"/>
</dbReference>
<evidence type="ECO:0000259" key="1">
    <source>
        <dbReference type="Pfam" id="PF01425"/>
    </source>
</evidence>
<dbReference type="Gene3D" id="3.90.1300.10">
    <property type="entry name" value="Amidase signature (AS) domain"/>
    <property type="match status" value="1"/>
</dbReference>
<accession>A0A4R3JWT3</accession>
<sequence>MTLATDSSLRALVAGLHQGDLSSAALTEACLARLAEREAEIGAWAWCDPEAARAKARAADAVPAKGLLHGIPVGIKDIMHTAGIPTGMGSPIFDGFVPETSAEVVARIEAAGGFVLGKTVTAELAYYTPGKTRNPWHLAHTPGGSSSGSAAAVAAGMVPAALGSQTNGSVIRPAAYCGVVGFKPSAGNVPTRGILRFSGTLDQVGLFVREVTDAGLLGAVLSEADALAEVVPPARPPRLRAVRSPAWPEAEPAQRQMFEANLAALRAAGAEVVEQELPAVFDDAHAVHRTIMAFEAAKQMVPLYVEHAQQMSLPLRQIIAEGLAIETADYRAALARRLDLRLALAEWLGEADAIVTPPAAGEAPATLTHTGSPAFCTIWSLTGVPALTFPVGLGPRGLPLGLQLVGGLNEDAALLASATWCAERIGFSGQPA</sequence>
<dbReference type="OrthoDB" id="9811471at2"/>
<dbReference type="SUPFAM" id="SSF75304">
    <property type="entry name" value="Amidase signature (AS) enzymes"/>
    <property type="match status" value="1"/>
</dbReference>
<dbReference type="AlphaFoldDB" id="A0A4R3JWT3"/>
<dbReference type="InterPro" id="IPR036928">
    <property type="entry name" value="AS_sf"/>
</dbReference>
<dbReference type="RefSeq" id="WP_126460351.1">
    <property type="nucleotide sequence ID" value="NZ_AP018721.1"/>
</dbReference>
<evidence type="ECO:0000313" key="3">
    <source>
        <dbReference type="Proteomes" id="UP000295135"/>
    </source>
</evidence>
<evidence type="ECO:0000313" key="2">
    <source>
        <dbReference type="EMBL" id="TCS71692.1"/>
    </source>
</evidence>
<reference evidence="2 3" key="1">
    <citation type="submission" date="2019-03" db="EMBL/GenBank/DDBJ databases">
        <title>Genomic Encyclopedia of Type Strains, Phase IV (KMG-IV): sequencing the most valuable type-strain genomes for metagenomic binning, comparative biology and taxonomic classification.</title>
        <authorList>
            <person name="Goeker M."/>
        </authorList>
    </citation>
    <scope>NUCLEOTIDE SEQUENCE [LARGE SCALE GENOMIC DNA]</scope>
    <source>
        <strain evidence="2 3">DSM 103923</strain>
    </source>
</reference>
<dbReference type="Pfam" id="PF01425">
    <property type="entry name" value="Amidase"/>
    <property type="match status" value="1"/>
</dbReference>
<comment type="caution">
    <text evidence="2">The sequence shown here is derived from an EMBL/GenBank/DDBJ whole genome shotgun (WGS) entry which is preliminary data.</text>
</comment>
<dbReference type="EMBL" id="SLZY01000008">
    <property type="protein sequence ID" value="TCS71692.1"/>
    <property type="molecule type" value="Genomic_DNA"/>
</dbReference>
<feature type="domain" description="Amidase" evidence="1">
    <location>
        <begin position="26"/>
        <end position="415"/>
    </location>
</feature>
<dbReference type="GO" id="GO:0016740">
    <property type="term" value="F:transferase activity"/>
    <property type="evidence" value="ECO:0007669"/>
    <property type="project" value="UniProtKB-KW"/>
</dbReference>
<keyword evidence="3" id="KW-1185">Reference proteome</keyword>